<dbReference type="Proteomes" id="UP000789572">
    <property type="component" value="Unassembled WGS sequence"/>
</dbReference>
<evidence type="ECO:0000313" key="3">
    <source>
        <dbReference type="Proteomes" id="UP000789572"/>
    </source>
</evidence>
<reference evidence="2" key="1">
    <citation type="submission" date="2021-06" db="EMBL/GenBank/DDBJ databases">
        <authorList>
            <person name="Kallberg Y."/>
            <person name="Tangrot J."/>
            <person name="Rosling A."/>
        </authorList>
    </citation>
    <scope>NUCLEOTIDE SEQUENCE</scope>
    <source>
        <strain evidence="2">IA702</strain>
    </source>
</reference>
<accession>A0A9N9G8U8</accession>
<dbReference type="EMBL" id="CAJVPJ010001293">
    <property type="protein sequence ID" value="CAG8585128.1"/>
    <property type="molecule type" value="Genomic_DNA"/>
</dbReference>
<keyword evidence="3" id="KW-1185">Reference proteome</keyword>
<comment type="caution">
    <text evidence="2">The sequence shown here is derived from an EMBL/GenBank/DDBJ whole genome shotgun (WGS) entry which is preliminary data.</text>
</comment>
<feature type="region of interest" description="Disordered" evidence="1">
    <location>
        <begin position="58"/>
        <end position="80"/>
    </location>
</feature>
<evidence type="ECO:0000313" key="2">
    <source>
        <dbReference type="EMBL" id="CAG8585128.1"/>
    </source>
</evidence>
<gene>
    <name evidence="2" type="ORF">POCULU_LOCUS6688</name>
</gene>
<proteinExistence type="predicted"/>
<dbReference type="AlphaFoldDB" id="A0A9N9G8U8"/>
<organism evidence="2 3">
    <name type="scientific">Paraglomus occultum</name>
    <dbReference type="NCBI Taxonomy" id="144539"/>
    <lineage>
        <taxon>Eukaryota</taxon>
        <taxon>Fungi</taxon>
        <taxon>Fungi incertae sedis</taxon>
        <taxon>Mucoromycota</taxon>
        <taxon>Glomeromycotina</taxon>
        <taxon>Glomeromycetes</taxon>
        <taxon>Paraglomerales</taxon>
        <taxon>Paraglomeraceae</taxon>
        <taxon>Paraglomus</taxon>
    </lineage>
</organism>
<sequence length="80" mass="8749">MLGSAIIKKKGNESKECTRRPVTRTIAHTRFAGTVSVGCPSRVEEGHALQHKMKGEMHIHEPDDGPHLSEGGKKVTLYEG</sequence>
<protein>
    <submittedName>
        <fullName evidence="2">8822_t:CDS:1</fullName>
    </submittedName>
</protein>
<feature type="non-terminal residue" evidence="2">
    <location>
        <position position="80"/>
    </location>
</feature>
<feature type="compositionally biased region" description="Basic and acidic residues" evidence="1">
    <location>
        <begin position="58"/>
        <end position="73"/>
    </location>
</feature>
<evidence type="ECO:0000256" key="1">
    <source>
        <dbReference type="SAM" id="MobiDB-lite"/>
    </source>
</evidence>
<name>A0A9N9G8U8_9GLOM</name>